<proteinExistence type="predicted"/>
<sequence>MSVFRGCLPGALLAGLVLAGTGQHPLLLEAIARGDAVSRTLKDCMGEAVLWLFVLLEALLRCVSDAYPQLQDAFDWPGSAEVPCLGPRIAAAASAPALAGDVALLREARQLTQVLQSHVLKLVTSVAQRTELQVQRASSFSGNFRFLLQARHREALHGQFACKSFHLRCAAPILSFQPYGEELEGSMSPDCRMLRAAFERGQCNEIANVGLACIGSLAEAAQRLETVGTWTLGGSPQQIARKLRWQWRSDFGETREEGLVELVREQQKMLGDDRALSMAEIGVWYGNVSVHLLSEFPTLHMLLVDPYHLRSEGFGEALDIGTRRTQPFRDREPGP</sequence>
<keyword evidence="3" id="KW-1185">Reference proteome</keyword>
<keyword evidence="1" id="KW-0732">Signal</keyword>
<feature type="chain" id="PRO_5012751169" evidence="1">
    <location>
        <begin position="20"/>
        <end position="335"/>
    </location>
</feature>
<dbReference type="Proteomes" id="UP000186817">
    <property type="component" value="Unassembled WGS sequence"/>
</dbReference>
<gene>
    <name evidence="2" type="ORF">AK812_SmicGene11677</name>
</gene>
<dbReference type="OrthoDB" id="431321at2759"/>
<feature type="signal peptide" evidence="1">
    <location>
        <begin position="1"/>
        <end position="19"/>
    </location>
</feature>
<reference evidence="2 3" key="1">
    <citation type="submission" date="2016-02" db="EMBL/GenBank/DDBJ databases">
        <title>Genome analysis of coral dinoflagellate symbionts highlights evolutionary adaptations to a symbiotic lifestyle.</title>
        <authorList>
            <person name="Aranda M."/>
            <person name="Li Y."/>
            <person name="Liew Y.J."/>
            <person name="Baumgarten S."/>
            <person name="Simakov O."/>
            <person name="Wilson M."/>
            <person name="Piel J."/>
            <person name="Ashoor H."/>
            <person name="Bougouffa S."/>
            <person name="Bajic V.B."/>
            <person name="Ryu T."/>
            <person name="Ravasi T."/>
            <person name="Bayer T."/>
            <person name="Micklem G."/>
            <person name="Kim H."/>
            <person name="Bhak J."/>
            <person name="Lajeunesse T.C."/>
            <person name="Voolstra C.R."/>
        </authorList>
    </citation>
    <scope>NUCLEOTIDE SEQUENCE [LARGE SCALE GENOMIC DNA]</scope>
    <source>
        <strain evidence="2 3">CCMP2467</strain>
    </source>
</reference>
<evidence type="ECO:0000313" key="2">
    <source>
        <dbReference type="EMBL" id="OLQ05180.1"/>
    </source>
</evidence>
<evidence type="ECO:0000256" key="1">
    <source>
        <dbReference type="SAM" id="SignalP"/>
    </source>
</evidence>
<comment type="caution">
    <text evidence="2">The sequence shown here is derived from an EMBL/GenBank/DDBJ whole genome shotgun (WGS) entry which is preliminary data.</text>
</comment>
<dbReference type="AlphaFoldDB" id="A0A1Q9ECL6"/>
<organism evidence="2 3">
    <name type="scientific">Symbiodinium microadriaticum</name>
    <name type="common">Dinoflagellate</name>
    <name type="synonym">Zooxanthella microadriatica</name>
    <dbReference type="NCBI Taxonomy" id="2951"/>
    <lineage>
        <taxon>Eukaryota</taxon>
        <taxon>Sar</taxon>
        <taxon>Alveolata</taxon>
        <taxon>Dinophyceae</taxon>
        <taxon>Suessiales</taxon>
        <taxon>Symbiodiniaceae</taxon>
        <taxon>Symbiodinium</taxon>
    </lineage>
</organism>
<protein>
    <submittedName>
        <fullName evidence="2">Uncharacterized protein</fullName>
    </submittedName>
</protein>
<dbReference type="EMBL" id="LSRX01000192">
    <property type="protein sequence ID" value="OLQ05180.1"/>
    <property type="molecule type" value="Genomic_DNA"/>
</dbReference>
<accession>A0A1Q9ECL6</accession>
<evidence type="ECO:0000313" key="3">
    <source>
        <dbReference type="Proteomes" id="UP000186817"/>
    </source>
</evidence>
<name>A0A1Q9ECL6_SYMMI</name>